<proteinExistence type="predicted"/>
<name>A0ABR3UZT6_9PEZI</name>
<sequence>MVQVDGSATETSPLLATSLDGRGRTPASSRPPLVLPSDGVATMSSKAGDRRGASCPSCATPSRTATSSAPATDTRIPAGRNASSI</sequence>
<feature type="region of interest" description="Disordered" evidence="1">
    <location>
        <begin position="1"/>
        <end position="85"/>
    </location>
</feature>
<comment type="caution">
    <text evidence="2">The sequence shown here is derived from an EMBL/GenBank/DDBJ whole genome shotgun (WGS) entry which is preliminary data.</text>
</comment>
<feature type="compositionally biased region" description="Polar residues" evidence="1">
    <location>
        <begin position="57"/>
        <end position="71"/>
    </location>
</feature>
<protein>
    <submittedName>
        <fullName evidence="2">Uncharacterized protein</fullName>
    </submittedName>
</protein>
<dbReference type="Proteomes" id="UP001586593">
    <property type="component" value="Unassembled WGS sequence"/>
</dbReference>
<evidence type="ECO:0000313" key="2">
    <source>
        <dbReference type="EMBL" id="KAL1835071.1"/>
    </source>
</evidence>
<evidence type="ECO:0000256" key="1">
    <source>
        <dbReference type="SAM" id="MobiDB-lite"/>
    </source>
</evidence>
<evidence type="ECO:0000313" key="3">
    <source>
        <dbReference type="Proteomes" id="UP001586593"/>
    </source>
</evidence>
<accession>A0ABR3UZT6</accession>
<keyword evidence="3" id="KW-1185">Reference proteome</keyword>
<feature type="compositionally biased region" description="Polar residues" evidence="1">
    <location>
        <begin position="1"/>
        <end position="15"/>
    </location>
</feature>
<dbReference type="EMBL" id="JAZHXJ010003562">
    <property type="protein sequence ID" value="KAL1835071.1"/>
    <property type="molecule type" value="Genomic_DNA"/>
</dbReference>
<organism evidence="2 3">
    <name type="scientific">Phialemonium thermophilum</name>
    <dbReference type="NCBI Taxonomy" id="223376"/>
    <lineage>
        <taxon>Eukaryota</taxon>
        <taxon>Fungi</taxon>
        <taxon>Dikarya</taxon>
        <taxon>Ascomycota</taxon>
        <taxon>Pezizomycotina</taxon>
        <taxon>Sordariomycetes</taxon>
        <taxon>Sordariomycetidae</taxon>
        <taxon>Cephalothecales</taxon>
        <taxon>Cephalothecaceae</taxon>
        <taxon>Phialemonium</taxon>
    </lineage>
</organism>
<gene>
    <name evidence="2" type="ORF">VTK73DRAFT_6326</name>
</gene>
<reference evidence="2 3" key="1">
    <citation type="journal article" date="2024" name="Commun. Biol.">
        <title>Comparative genomic analysis of thermophilic fungi reveals convergent evolutionary adaptations and gene losses.</title>
        <authorList>
            <person name="Steindorff A.S."/>
            <person name="Aguilar-Pontes M.V."/>
            <person name="Robinson A.J."/>
            <person name="Andreopoulos B."/>
            <person name="LaButti K."/>
            <person name="Kuo A."/>
            <person name="Mondo S."/>
            <person name="Riley R."/>
            <person name="Otillar R."/>
            <person name="Haridas S."/>
            <person name="Lipzen A."/>
            <person name="Grimwood J."/>
            <person name="Schmutz J."/>
            <person name="Clum A."/>
            <person name="Reid I.D."/>
            <person name="Moisan M.C."/>
            <person name="Butler G."/>
            <person name="Nguyen T.T.M."/>
            <person name="Dewar K."/>
            <person name="Conant G."/>
            <person name="Drula E."/>
            <person name="Henrissat B."/>
            <person name="Hansel C."/>
            <person name="Singer S."/>
            <person name="Hutchinson M.I."/>
            <person name="de Vries R.P."/>
            <person name="Natvig D.O."/>
            <person name="Powell A.J."/>
            <person name="Tsang A."/>
            <person name="Grigoriev I.V."/>
        </authorList>
    </citation>
    <scope>NUCLEOTIDE SEQUENCE [LARGE SCALE GENOMIC DNA]</scope>
    <source>
        <strain evidence="2 3">ATCC 24622</strain>
    </source>
</reference>